<dbReference type="AlphaFoldDB" id="A0A099U0J3"/>
<dbReference type="EMBL" id="CP021886">
    <property type="protein sequence ID" value="AWI35063.1"/>
    <property type="molecule type" value="Genomic_DNA"/>
</dbReference>
<dbReference type="Proteomes" id="UP000244890">
    <property type="component" value="Chromosome"/>
</dbReference>
<keyword evidence="3" id="KW-1185">Reference proteome</keyword>
<dbReference type="Proteomes" id="UP000029920">
    <property type="component" value="Unassembled WGS sequence"/>
</dbReference>
<name>A0A099U0J3_9HELI</name>
<proteinExistence type="predicted"/>
<reference evidence="1 4" key="2">
    <citation type="submission" date="2017-06" db="EMBL/GenBank/DDBJ databases">
        <title>Complete genome of Helicobacter apodemus.</title>
        <authorList>
            <person name="Cho S."/>
        </authorList>
    </citation>
    <scope>NUCLEOTIDE SEQUENCE [LARGE SCALE GENOMIC DNA]</scope>
    <source>
        <strain evidence="1">SCJK1</strain>
        <strain evidence="4">SNUVETPUB-15-01</strain>
    </source>
</reference>
<reference evidence="2" key="3">
    <citation type="submission" date="2018-04" db="EMBL/GenBank/DDBJ databases">
        <authorList>
            <person name="Sheh A."/>
            <person name="Shen Z."/>
            <person name="Mannion A.J."/>
            <person name="Fox J.G."/>
        </authorList>
    </citation>
    <scope>NUCLEOTIDE SEQUENCE</scope>
    <source>
        <strain evidence="2">MIT-03-7007</strain>
    </source>
</reference>
<dbReference type="EMBL" id="JRPC02000015">
    <property type="protein sequence ID" value="TLE15628.1"/>
    <property type="molecule type" value="Genomic_DNA"/>
</dbReference>
<evidence type="ECO:0000313" key="2">
    <source>
        <dbReference type="EMBL" id="TLE15628.1"/>
    </source>
</evidence>
<evidence type="ECO:0000313" key="3">
    <source>
        <dbReference type="Proteomes" id="UP000029920"/>
    </source>
</evidence>
<dbReference type="KEGG" id="had:CDV25_03370"/>
<reference evidence="2 3" key="1">
    <citation type="journal article" date="2014" name="Genome Announc.">
        <title>Draft genome sequences of eight enterohepatic helicobacter species isolated from both laboratory and wild rodents.</title>
        <authorList>
            <person name="Sheh A."/>
            <person name="Shen Z."/>
            <person name="Fox J.G."/>
        </authorList>
    </citation>
    <scope>NUCLEOTIDE SEQUENCE [LARGE SCALE GENOMIC DNA]</scope>
    <source>
        <strain evidence="2 3">MIT-03-7007</strain>
    </source>
</reference>
<evidence type="ECO:0008006" key="5">
    <source>
        <dbReference type="Google" id="ProtNLM"/>
    </source>
</evidence>
<organism evidence="2 3">
    <name type="scientific">Helicobacter apodemus</name>
    <dbReference type="NCBI Taxonomy" id="135569"/>
    <lineage>
        <taxon>Bacteria</taxon>
        <taxon>Pseudomonadati</taxon>
        <taxon>Campylobacterota</taxon>
        <taxon>Epsilonproteobacteria</taxon>
        <taxon>Campylobacterales</taxon>
        <taxon>Helicobacteraceae</taxon>
        <taxon>Helicobacter</taxon>
    </lineage>
</organism>
<accession>A0A099U0J3</accession>
<evidence type="ECO:0000313" key="1">
    <source>
        <dbReference type="EMBL" id="AWI35063.1"/>
    </source>
</evidence>
<evidence type="ECO:0000313" key="4">
    <source>
        <dbReference type="Proteomes" id="UP000244890"/>
    </source>
</evidence>
<protein>
    <recommendedName>
        <fullName evidence="5">Transcriptional regulator</fullName>
    </recommendedName>
</protein>
<dbReference type="OrthoDB" id="5327333at2"/>
<sequence length="66" mass="7498">MRKKSTCLTKQMVKKGFKLRTWAKAKGLSDSDYSVLCDLSKGITKGKWGRAKELKEMLEKEGFKVA</sequence>
<gene>
    <name evidence="1" type="ORF">CDV25_03370</name>
    <name evidence="2" type="ORF">LS72_006450</name>
</gene>